<evidence type="ECO:0000259" key="10">
    <source>
        <dbReference type="Pfam" id="PF14378"/>
    </source>
</evidence>
<dbReference type="GO" id="GO:0005886">
    <property type="term" value="C:plasma membrane"/>
    <property type="evidence" value="ECO:0007669"/>
    <property type="project" value="UniProtKB-SubCell"/>
</dbReference>
<reference evidence="11 12" key="1">
    <citation type="submission" date="2017-05" db="EMBL/GenBank/DDBJ databases">
        <title>Complete genome sequence of Streptomyces sp. SCSIO 03032 revealed the diverse biosynthetic pathways for its bioactive secondary metabolites.</title>
        <authorList>
            <person name="Ma L."/>
            <person name="Zhu Y."/>
            <person name="Zhang W."/>
            <person name="Zhang G."/>
            <person name="Tian X."/>
            <person name="Zhang S."/>
            <person name="Zhang C."/>
        </authorList>
    </citation>
    <scope>NUCLEOTIDE SEQUENCE [LARGE SCALE GENOMIC DNA]</scope>
    <source>
        <strain evidence="11 12">SCSIO 03032</strain>
    </source>
</reference>
<feature type="transmembrane region" description="Helical" evidence="9">
    <location>
        <begin position="251"/>
        <end position="270"/>
    </location>
</feature>
<feature type="transmembrane region" description="Helical" evidence="9">
    <location>
        <begin position="484"/>
        <end position="502"/>
    </location>
</feature>
<feature type="transmembrane region" description="Helical" evidence="9">
    <location>
        <begin position="156"/>
        <end position="181"/>
    </location>
</feature>
<feature type="transmembrane region" description="Helical" evidence="9">
    <location>
        <begin position="65"/>
        <end position="86"/>
    </location>
</feature>
<dbReference type="PANTHER" id="PTHR31310:SF7">
    <property type="entry name" value="PA-PHOSPHATASE RELATED-FAMILY PROTEIN DDB_G0268928"/>
    <property type="match status" value="1"/>
</dbReference>
<feature type="transmembrane region" description="Helical" evidence="9">
    <location>
        <begin position="453"/>
        <end position="472"/>
    </location>
</feature>
<dbReference type="CDD" id="cd03386">
    <property type="entry name" value="PAP2_Aur1_like"/>
    <property type="match status" value="1"/>
</dbReference>
<dbReference type="AlphaFoldDB" id="A0A1W7D5U9"/>
<dbReference type="GO" id="GO:0016758">
    <property type="term" value="F:hexosyltransferase activity"/>
    <property type="evidence" value="ECO:0007669"/>
    <property type="project" value="InterPro"/>
</dbReference>
<feature type="transmembrane region" description="Helical" evidence="9">
    <location>
        <begin position="563"/>
        <end position="580"/>
    </location>
</feature>
<proteinExistence type="inferred from homology"/>
<feature type="transmembrane region" description="Helical" evidence="9">
    <location>
        <begin position="98"/>
        <end position="131"/>
    </location>
</feature>
<evidence type="ECO:0000256" key="4">
    <source>
        <dbReference type="ARBA" id="ARBA00022692"/>
    </source>
</evidence>
<feature type="domain" description="Inositolphosphotransferase Aur1/Ipt1" evidence="10">
    <location>
        <begin position="420"/>
        <end position="602"/>
    </location>
</feature>
<gene>
    <name evidence="11" type="ORF">CAG99_11360</name>
</gene>
<feature type="transmembrane region" description="Helical" evidence="9">
    <location>
        <begin position="537"/>
        <end position="556"/>
    </location>
</feature>
<protein>
    <recommendedName>
        <fullName evidence="10">Inositolphosphotransferase Aur1/Ipt1 domain-containing protein</fullName>
    </recommendedName>
</protein>
<feature type="compositionally biased region" description="Low complexity" evidence="8">
    <location>
        <begin position="618"/>
        <end position="634"/>
    </location>
</feature>
<sequence length="670" mass="69585">MLWPAAGALTARHVLAVLGLDADERLTGLPPDGAPLHVGGGAPAPPAAGLLLAPLAEPAPGVRGAVWLAVTLGLLGALALLAARALPARHRPWAAPAALCLLLVALPVRGPATAVTAGLLALVLALAGWLLTTRRAPGGAPHAGTFPVLAAGTFPVLAGGALIGLAGALQPPLLLFAVLLLLTGRRRAAAVAGGAFAAATALAWTARAEESVTFWLRHLAGAGLGGSPDAQANQSLHGALLRLGASGPAEVAAFAVLAIVVCALALRRAARYAADGQRLLAAAVTGCAALAATPVAGQEQQLWLLLALAGRAGRRTADRPMWPVFAVLALTLEGTVLVPKIDALAVIGENIPLIAALLAACVVPFLSRGSRLWSRPVRAGLASRPNLLLELLLIRVGYWAYSWVRSYARGDRETAEEHGHQILDIQRFLRIDIEYAINQAVAARSWLSDAFDWHYQTFHFAVPIALLGWLLVRHPAEYRTARRWLALTTLFGLVGFWLYPLAPPRLMPGLGYIDTANGPQDLNDPRYGALTGITNPYAAMPSLHVGWSLWCALVLWRVAPHRWLRIAGFAYPLSTTVVIMGTANHYLLDAAGGAAVVAAGFAASAAVGRVLTRLPATAAAPPTAPTAPTADGPGPAAPPPDARERPRALSDTAGPPPRGNRRDGAETSPS</sequence>
<dbReference type="InterPro" id="IPR052185">
    <property type="entry name" value="IPC_Synthase-Related"/>
</dbReference>
<name>A0A1W7D5U9_9ACTN</name>
<evidence type="ECO:0000256" key="5">
    <source>
        <dbReference type="ARBA" id="ARBA00022989"/>
    </source>
</evidence>
<evidence type="ECO:0000256" key="1">
    <source>
        <dbReference type="ARBA" id="ARBA00004651"/>
    </source>
</evidence>
<keyword evidence="5 9" id="KW-1133">Transmembrane helix</keyword>
<organism evidence="11 12">
    <name type="scientific">Streptomyces marincola</name>
    <dbReference type="NCBI Taxonomy" id="2878388"/>
    <lineage>
        <taxon>Bacteria</taxon>
        <taxon>Bacillati</taxon>
        <taxon>Actinomycetota</taxon>
        <taxon>Actinomycetes</taxon>
        <taxon>Kitasatosporales</taxon>
        <taxon>Streptomycetaceae</taxon>
        <taxon>Streptomyces</taxon>
    </lineage>
</organism>
<evidence type="ECO:0000256" key="8">
    <source>
        <dbReference type="SAM" id="MobiDB-lite"/>
    </source>
</evidence>
<keyword evidence="6 9" id="KW-0472">Membrane</keyword>
<comment type="subcellular location">
    <subcellularLocation>
        <location evidence="1">Cell membrane</location>
        <topology evidence="1">Multi-pass membrane protein</topology>
    </subcellularLocation>
</comment>
<feature type="transmembrane region" description="Helical" evidence="9">
    <location>
        <begin position="586"/>
        <end position="607"/>
    </location>
</feature>
<dbReference type="InterPro" id="IPR018584">
    <property type="entry name" value="GT87"/>
</dbReference>
<dbReference type="KEGG" id="smao:CAG99_11360"/>
<dbReference type="Pfam" id="PF09594">
    <property type="entry name" value="GT87"/>
    <property type="match status" value="1"/>
</dbReference>
<evidence type="ECO:0000256" key="7">
    <source>
        <dbReference type="ARBA" id="ARBA00024033"/>
    </source>
</evidence>
<feature type="region of interest" description="Disordered" evidence="8">
    <location>
        <begin position="618"/>
        <end position="670"/>
    </location>
</feature>
<dbReference type="Pfam" id="PF14378">
    <property type="entry name" value="PAP2_3"/>
    <property type="match status" value="1"/>
</dbReference>
<evidence type="ECO:0000313" key="12">
    <source>
        <dbReference type="Proteomes" id="UP000194218"/>
    </source>
</evidence>
<dbReference type="PANTHER" id="PTHR31310">
    <property type="match status" value="1"/>
</dbReference>
<keyword evidence="4 9" id="KW-0812">Transmembrane</keyword>
<keyword evidence="2" id="KW-1003">Cell membrane</keyword>
<feature type="transmembrane region" description="Helical" evidence="9">
    <location>
        <begin position="344"/>
        <end position="366"/>
    </location>
</feature>
<dbReference type="InterPro" id="IPR026841">
    <property type="entry name" value="Aur1/Ipt1"/>
</dbReference>
<keyword evidence="3" id="KW-0808">Transferase</keyword>
<feature type="transmembrane region" description="Helical" evidence="9">
    <location>
        <begin position="188"/>
        <end position="206"/>
    </location>
</feature>
<feature type="transmembrane region" description="Helical" evidence="9">
    <location>
        <begin position="387"/>
        <end position="404"/>
    </location>
</feature>
<feature type="compositionally biased region" description="Basic and acidic residues" evidence="8">
    <location>
        <begin position="660"/>
        <end position="670"/>
    </location>
</feature>
<evidence type="ECO:0000256" key="6">
    <source>
        <dbReference type="ARBA" id="ARBA00023136"/>
    </source>
</evidence>
<dbReference type="Proteomes" id="UP000194218">
    <property type="component" value="Chromosome"/>
</dbReference>
<keyword evidence="12" id="KW-1185">Reference proteome</keyword>
<evidence type="ECO:0000256" key="3">
    <source>
        <dbReference type="ARBA" id="ARBA00022679"/>
    </source>
</evidence>
<accession>A0A1W7D5U9</accession>
<evidence type="ECO:0000256" key="9">
    <source>
        <dbReference type="SAM" id="Phobius"/>
    </source>
</evidence>
<dbReference type="EMBL" id="CP021121">
    <property type="protein sequence ID" value="ARQ72289.1"/>
    <property type="molecule type" value="Genomic_DNA"/>
</dbReference>
<evidence type="ECO:0000313" key="11">
    <source>
        <dbReference type="EMBL" id="ARQ72289.1"/>
    </source>
</evidence>
<comment type="similarity">
    <text evidence="7">Belongs to the glycosyltransferase 87 family.</text>
</comment>
<evidence type="ECO:0000256" key="2">
    <source>
        <dbReference type="ARBA" id="ARBA00022475"/>
    </source>
</evidence>